<feature type="region of interest" description="Disordered" evidence="5">
    <location>
        <begin position="412"/>
        <end position="448"/>
    </location>
</feature>
<dbReference type="Pfam" id="PF11754">
    <property type="entry name" value="Velvet"/>
    <property type="match status" value="1"/>
</dbReference>
<reference evidence="7" key="1">
    <citation type="submission" date="2022-07" db="EMBL/GenBank/DDBJ databases">
        <title>Genome Sequence of Physisporinus lineatus.</title>
        <authorList>
            <person name="Buettner E."/>
        </authorList>
    </citation>
    <scope>NUCLEOTIDE SEQUENCE</scope>
    <source>
        <strain evidence="7">VT162</strain>
    </source>
</reference>
<feature type="compositionally biased region" description="Polar residues" evidence="5">
    <location>
        <begin position="147"/>
        <end position="159"/>
    </location>
</feature>
<name>A0AAD5V431_9APHY</name>
<dbReference type="PANTHER" id="PTHR33572:SF3">
    <property type="entry name" value="VELVET COMPLEX SUBUNIT B"/>
    <property type="match status" value="1"/>
</dbReference>
<protein>
    <recommendedName>
        <fullName evidence="6">Velvet domain-containing protein</fullName>
    </recommendedName>
</protein>
<feature type="compositionally biased region" description="Polar residues" evidence="5">
    <location>
        <begin position="27"/>
        <end position="41"/>
    </location>
</feature>
<feature type="compositionally biased region" description="Polar residues" evidence="5">
    <location>
        <begin position="232"/>
        <end position="242"/>
    </location>
</feature>
<feature type="compositionally biased region" description="Low complexity" evidence="5">
    <location>
        <begin position="268"/>
        <end position="288"/>
    </location>
</feature>
<comment type="caution">
    <text evidence="7">The sequence shown here is derived from an EMBL/GenBank/DDBJ whole genome shotgun (WGS) entry which is preliminary data.</text>
</comment>
<evidence type="ECO:0000313" key="7">
    <source>
        <dbReference type="EMBL" id="KAJ3484116.1"/>
    </source>
</evidence>
<dbReference type="AlphaFoldDB" id="A0AAD5V431"/>
<evidence type="ECO:0000256" key="4">
    <source>
        <dbReference type="ARBA" id="ARBA00023242"/>
    </source>
</evidence>
<dbReference type="PANTHER" id="PTHR33572">
    <property type="entry name" value="SPORE DEVELOPMENT REGULATOR VOSA"/>
    <property type="match status" value="1"/>
</dbReference>
<accession>A0AAD5V431</accession>
<dbReference type="Proteomes" id="UP001212997">
    <property type="component" value="Unassembled WGS sequence"/>
</dbReference>
<dbReference type="InterPro" id="IPR021740">
    <property type="entry name" value="Velvet"/>
</dbReference>
<evidence type="ECO:0000259" key="6">
    <source>
        <dbReference type="PROSITE" id="PS51821"/>
    </source>
</evidence>
<evidence type="ECO:0000256" key="5">
    <source>
        <dbReference type="SAM" id="MobiDB-lite"/>
    </source>
</evidence>
<dbReference type="GO" id="GO:0005634">
    <property type="term" value="C:nucleus"/>
    <property type="evidence" value="ECO:0007669"/>
    <property type="project" value="UniProtKB-SubCell"/>
</dbReference>
<feature type="compositionally biased region" description="Polar residues" evidence="5">
    <location>
        <begin position="176"/>
        <end position="196"/>
    </location>
</feature>
<organism evidence="7 8">
    <name type="scientific">Meripilus lineatus</name>
    <dbReference type="NCBI Taxonomy" id="2056292"/>
    <lineage>
        <taxon>Eukaryota</taxon>
        <taxon>Fungi</taxon>
        <taxon>Dikarya</taxon>
        <taxon>Basidiomycota</taxon>
        <taxon>Agaricomycotina</taxon>
        <taxon>Agaricomycetes</taxon>
        <taxon>Polyporales</taxon>
        <taxon>Meripilaceae</taxon>
        <taxon>Meripilus</taxon>
    </lineage>
</organism>
<dbReference type="InterPro" id="IPR038491">
    <property type="entry name" value="Velvet_dom_sf"/>
</dbReference>
<evidence type="ECO:0000313" key="8">
    <source>
        <dbReference type="Proteomes" id="UP001212997"/>
    </source>
</evidence>
<evidence type="ECO:0000256" key="1">
    <source>
        <dbReference type="ARBA" id="ARBA00004123"/>
    </source>
</evidence>
<keyword evidence="3" id="KW-0804">Transcription</keyword>
<feature type="compositionally biased region" description="Low complexity" evidence="5">
    <location>
        <begin position="129"/>
        <end position="146"/>
    </location>
</feature>
<dbReference type="PROSITE" id="PS51821">
    <property type="entry name" value="VELVET"/>
    <property type="match status" value="1"/>
</dbReference>
<comment type="subcellular location">
    <subcellularLocation>
        <location evidence="1">Nucleus</location>
    </subcellularLocation>
</comment>
<gene>
    <name evidence="7" type="ORF">NLI96_g5849</name>
</gene>
<evidence type="ECO:0000256" key="2">
    <source>
        <dbReference type="ARBA" id="ARBA00023015"/>
    </source>
</evidence>
<feature type="region of interest" description="Disordered" evidence="5">
    <location>
        <begin position="1"/>
        <end position="311"/>
    </location>
</feature>
<dbReference type="InterPro" id="IPR037525">
    <property type="entry name" value="Velvet_dom"/>
</dbReference>
<sequence length="448" mass="48492">MNLVLHPTSADRYVPSNTPKVKRRGTGASTTSANQRAARQNSAPPPTPTSSQYPPSNGTGMTPFMTPTSPAYGPQGFPFPPPPNPSGHESNTFQPIAPYGPPPEQPAWGYPPTTPVERPSPYAPPSGPPDSTNTSPISPASASTTTVAYNNTAPSNSGEGSWPIEGSAREDPDNVSYRTWPQEHSYSSMENNTVSHGPNPIDPSIRGPQPPPNNDMREGSNWSHGQEGYGQSRFSQEPYTSVPQQNNPTHQHPPPSQPPSQQIDTSMYASASYAQQQHQQQTQSQYHQGPYPPTPQETETPTSTIPPLPRHTYTRTLVGPLSANACRLLDEHRKPGIFFLFQDLSIRTEGTFRLRLRLMNVGAPPAPESGAVRVHTDVSPVLAQTFTEPFVVFSAKRFPGVPDTTALSIALGNQGQKLPLRNRNGTTKQGRKRQRSGSDGSGDESDET</sequence>
<evidence type="ECO:0000256" key="3">
    <source>
        <dbReference type="ARBA" id="ARBA00023163"/>
    </source>
</evidence>
<proteinExistence type="predicted"/>
<feature type="domain" description="Velvet" evidence="6">
    <location>
        <begin position="1"/>
        <end position="421"/>
    </location>
</feature>
<dbReference type="EMBL" id="JANAWD010000201">
    <property type="protein sequence ID" value="KAJ3484116.1"/>
    <property type="molecule type" value="Genomic_DNA"/>
</dbReference>
<feature type="compositionally biased region" description="Polar residues" evidence="5">
    <location>
        <begin position="57"/>
        <end position="69"/>
    </location>
</feature>
<dbReference type="Gene3D" id="2.60.40.3960">
    <property type="entry name" value="Velvet domain"/>
    <property type="match status" value="1"/>
</dbReference>
<keyword evidence="2" id="KW-0805">Transcription regulation</keyword>
<keyword evidence="8" id="KW-1185">Reference proteome</keyword>
<keyword evidence="4" id="KW-0539">Nucleus</keyword>